<evidence type="ECO:0000259" key="5">
    <source>
        <dbReference type="Pfam" id="PF25917"/>
    </source>
</evidence>
<dbReference type="Proteomes" id="UP000298264">
    <property type="component" value="Unassembled WGS sequence"/>
</dbReference>
<keyword evidence="4" id="KW-0472">Membrane</keyword>
<dbReference type="InterPro" id="IPR006143">
    <property type="entry name" value="RND_pump_MFP"/>
</dbReference>
<keyword evidence="4" id="KW-0812">Transmembrane</keyword>
<proteinExistence type="inferred from homology"/>
<comment type="similarity">
    <text evidence="1">Belongs to the membrane fusion protein (MFP) (TC 8.A.1) family.</text>
</comment>
<protein>
    <submittedName>
        <fullName evidence="7">Efflux RND transporter periplasmic adaptor subunit</fullName>
    </submittedName>
</protein>
<name>A0A4R9LR77_9LEPT</name>
<feature type="coiled-coil region" evidence="3">
    <location>
        <begin position="175"/>
        <end position="243"/>
    </location>
</feature>
<sequence length="503" mass="56336">MLKERFDFLTKIPFFSKIVISALIYLGLSIGYSNLTWGDLRAKVPFFNRMFYSPKLSLVSYYEKFKKEEKKDSEEGLSEEGSLAVELLNIKEESNTPVLSYSALLEPIEKVEIYSKVSGRLEKTFVNEGDSVSQGQKLAKLDSLTFELDLAKQKAALESSQALYRLSGDKLAIAKRNLEIKLGEADKRINLYNKAIAELERFQEVIKKKEILLENKVITEEEMANLRLELNTREINVSNAKRDLDMVLVGIRDEDIQAEGLAVPADRKEKNEVLKKINTKIEASEQEVAFRNLKAAEVNLQTTEMLIKESILYSPLNGVVAKINRTAGELVNAGSGGSLPILTVISVKSVYVAFSVNEGDLFKLKVGLKADIKADVSPDKTYRGTVKRISPFVDSKTHTAEVKIQLDNQHSLLKPGMFVRCEVITGKEEKSIFVPLTSLIALNETDAFIFVVRNKRAYKKQVKLGAKKEDKVEILDGLEEGDSIALSSISRLFDGILITPKLQ</sequence>
<dbReference type="InterPro" id="IPR058792">
    <property type="entry name" value="Beta-barrel_RND_2"/>
</dbReference>
<dbReference type="PANTHER" id="PTHR30097:SF16">
    <property type="entry name" value="CATION EFFLUX SYSTEM (CZCB-LIKE)"/>
    <property type="match status" value="1"/>
</dbReference>
<reference evidence="7" key="1">
    <citation type="journal article" date="2019" name="PLoS Negl. Trop. Dis.">
        <title>Revisiting the worldwide diversity of Leptospira species in the environment.</title>
        <authorList>
            <person name="Vincent A.T."/>
            <person name="Schiettekatte O."/>
            <person name="Bourhy P."/>
            <person name="Veyrier F.J."/>
            <person name="Picardeau M."/>
        </authorList>
    </citation>
    <scope>NUCLEOTIDE SEQUENCE [LARGE SCALE GENOMIC DNA]</scope>
    <source>
        <strain evidence="7">201400974</strain>
    </source>
</reference>
<dbReference type="Pfam" id="PF25954">
    <property type="entry name" value="Beta-barrel_RND_2"/>
    <property type="match status" value="1"/>
</dbReference>
<keyword evidence="2" id="KW-0813">Transport</keyword>
<comment type="caution">
    <text evidence="7">The sequence shown here is derived from an EMBL/GenBank/DDBJ whole genome shotgun (WGS) entry which is preliminary data.</text>
</comment>
<feature type="domain" description="Multidrug resistance protein MdtA-like barrel-sandwich hybrid" evidence="5">
    <location>
        <begin position="109"/>
        <end position="335"/>
    </location>
</feature>
<evidence type="ECO:0000313" key="7">
    <source>
        <dbReference type="EMBL" id="TGN08480.1"/>
    </source>
</evidence>
<evidence type="ECO:0000313" key="8">
    <source>
        <dbReference type="Proteomes" id="UP000298264"/>
    </source>
</evidence>
<evidence type="ECO:0000259" key="6">
    <source>
        <dbReference type="Pfam" id="PF25954"/>
    </source>
</evidence>
<dbReference type="Gene3D" id="1.10.287.470">
    <property type="entry name" value="Helix hairpin bin"/>
    <property type="match status" value="1"/>
</dbReference>
<dbReference type="RefSeq" id="WP_135765432.1">
    <property type="nucleotide sequence ID" value="NZ_RQHV01000061.1"/>
</dbReference>
<dbReference type="OrthoDB" id="325180at2"/>
<keyword evidence="8" id="KW-1185">Reference proteome</keyword>
<dbReference type="Pfam" id="PF25917">
    <property type="entry name" value="BSH_RND"/>
    <property type="match status" value="1"/>
</dbReference>
<evidence type="ECO:0000256" key="3">
    <source>
        <dbReference type="SAM" id="Coils"/>
    </source>
</evidence>
<feature type="domain" description="CusB-like beta-barrel" evidence="6">
    <location>
        <begin position="350"/>
        <end position="423"/>
    </location>
</feature>
<dbReference type="FunFam" id="2.40.30.170:FF:000010">
    <property type="entry name" value="Efflux RND transporter periplasmic adaptor subunit"/>
    <property type="match status" value="1"/>
</dbReference>
<gene>
    <name evidence="7" type="ORF">EHS11_16425</name>
</gene>
<keyword evidence="4" id="KW-1133">Transmembrane helix</keyword>
<dbReference type="Gene3D" id="2.40.50.100">
    <property type="match status" value="1"/>
</dbReference>
<dbReference type="Gene3D" id="2.40.420.20">
    <property type="match status" value="1"/>
</dbReference>
<dbReference type="GO" id="GO:0016020">
    <property type="term" value="C:membrane"/>
    <property type="evidence" value="ECO:0007669"/>
    <property type="project" value="InterPro"/>
</dbReference>
<evidence type="ECO:0000256" key="4">
    <source>
        <dbReference type="SAM" id="Phobius"/>
    </source>
</evidence>
<dbReference type="EMBL" id="RQHV01000061">
    <property type="protein sequence ID" value="TGN08480.1"/>
    <property type="molecule type" value="Genomic_DNA"/>
</dbReference>
<dbReference type="AlphaFoldDB" id="A0A4R9LR77"/>
<organism evidence="7 8">
    <name type="scientific">Leptospira ilyithenensis</name>
    <dbReference type="NCBI Taxonomy" id="2484901"/>
    <lineage>
        <taxon>Bacteria</taxon>
        <taxon>Pseudomonadati</taxon>
        <taxon>Spirochaetota</taxon>
        <taxon>Spirochaetia</taxon>
        <taxon>Leptospirales</taxon>
        <taxon>Leptospiraceae</taxon>
        <taxon>Leptospira</taxon>
    </lineage>
</organism>
<dbReference type="SUPFAM" id="SSF111369">
    <property type="entry name" value="HlyD-like secretion proteins"/>
    <property type="match status" value="2"/>
</dbReference>
<dbReference type="InterPro" id="IPR058625">
    <property type="entry name" value="MdtA-like_BSH"/>
</dbReference>
<dbReference type="Gene3D" id="2.40.30.170">
    <property type="match status" value="1"/>
</dbReference>
<feature type="transmembrane region" description="Helical" evidence="4">
    <location>
        <begin position="12"/>
        <end position="32"/>
    </location>
</feature>
<dbReference type="GO" id="GO:0022857">
    <property type="term" value="F:transmembrane transporter activity"/>
    <property type="evidence" value="ECO:0007669"/>
    <property type="project" value="InterPro"/>
</dbReference>
<dbReference type="PRINTS" id="PR01490">
    <property type="entry name" value="RTXTOXIND"/>
</dbReference>
<evidence type="ECO:0000256" key="2">
    <source>
        <dbReference type="ARBA" id="ARBA00022448"/>
    </source>
</evidence>
<dbReference type="PANTHER" id="PTHR30097">
    <property type="entry name" value="CATION EFFLUX SYSTEM PROTEIN CUSB"/>
    <property type="match status" value="1"/>
</dbReference>
<evidence type="ECO:0000256" key="1">
    <source>
        <dbReference type="ARBA" id="ARBA00009477"/>
    </source>
</evidence>
<dbReference type="InterPro" id="IPR051909">
    <property type="entry name" value="MFP_Cation_Efflux"/>
</dbReference>
<dbReference type="NCBIfam" id="TIGR01730">
    <property type="entry name" value="RND_mfp"/>
    <property type="match status" value="1"/>
</dbReference>
<keyword evidence="3" id="KW-0175">Coiled coil</keyword>
<accession>A0A4R9LR77</accession>